<sequence length="184" mass="20771">MRAMLLCKLYYFPEWYRSCSLELRQLHDSISAIDSFHLEKESSCKHLVFLFIAATGCPDVDLEVLANADSTLDVSIANPTSVYNDELNQLLNFILRTIDWTDFATVHLLLRSEICTLSGIVRNTITECTEQPSLKDLPSGSYLSSGNVLVYGCAPLVLVTRTTLRLYMLALYFDLFIDSADVIR</sequence>
<gene>
    <name evidence="1" type="ORF">F511_15240</name>
</gene>
<accession>A0A2Z7CYC1</accession>
<organism evidence="1 2">
    <name type="scientific">Dorcoceras hygrometricum</name>
    <dbReference type="NCBI Taxonomy" id="472368"/>
    <lineage>
        <taxon>Eukaryota</taxon>
        <taxon>Viridiplantae</taxon>
        <taxon>Streptophyta</taxon>
        <taxon>Embryophyta</taxon>
        <taxon>Tracheophyta</taxon>
        <taxon>Spermatophyta</taxon>
        <taxon>Magnoliopsida</taxon>
        <taxon>eudicotyledons</taxon>
        <taxon>Gunneridae</taxon>
        <taxon>Pentapetalae</taxon>
        <taxon>asterids</taxon>
        <taxon>lamiids</taxon>
        <taxon>Lamiales</taxon>
        <taxon>Gesneriaceae</taxon>
        <taxon>Didymocarpoideae</taxon>
        <taxon>Trichosporeae</taxon>
        <taxon>Loxocarpinae</taxon>
        <taxon>Dorcoceras</taxon>
    </lineage>
</organism>
<keyword evidence="2" id="KW-1185">Reference proteome</keyword>
<dbReference type="EMBL" id="KQ992178">
    <property type="protein sequence ID" value="KZV50997.1"/>
    <property type="molecule type" value="Genomic_DNA"/>
</dbReference>
<protein>
    <submittedName>
        <fullName evidence="1">Transcription factor Dp, invertebrate</fullName>
    </submittedName>
</protein>
<dbReference type="AlphaFoldDB" id="A0A2Z7CYC1"/>
<evidence type="ECO:0000313" key="1">
    <source>
        <dbReference type="EMBL" id="KZV50997.1"/>
    </source>
</evidence>
<dbReference type="Proteomes" id="UP000250235">
    <property type="component" value="Unassembled WGS sequence"/>
</dbReference>
<name>A0A2Z7CYC1_9LAMI</name>
<proteinExistence type="predicted"/>
<reference evidence="1 2" key="1">
    <citation type="journal article" date="2015" name="Proc. Natl. Acad. Sci. U.S.A.">
        <title>The resurrection genome of Boea hygrometrica: A blueprint for survival of dehydration.</title>
        <authorList>
            <person name="Xiao L."/>
            <person name="Yang G."/>
            <person name="Zhang L."/>
            <person name="Yang X."/>
            <person name="Zhao S."/>
            <person name="Ji Z."/>
            <person name="Zhou Q."/>
            <person name="Hu M."/>
            <person name="Wang Y."/>
            <person name="Chen M."/>
            <person name="Xu Y."/>
            <person name="Jin H."/>
            <person name="Xiao X."/>
            <person name="Hu G."/>
            <person name="Bao F."/>
            <person name="Hu Y."/>
            <person name="Wan P."/>
            <person name="Li L."/>
            <person name="Deng X."/>
            <person name="Kuang T."/>
            <person name="Xiang C."/>
            <person name="Zhu J.K."/>
            <person name="Oliver M.J."/>
            <person name="He Y."/>
        </authorList>
    </citation>
    <scope>NUCLEOTIDE SEQUENCE [LARGE SCALE GENOMIC DNA]</scope>
    <source>
        <strain evidence="2">cv. XS01</strain>
    </source>
</reference>
<evidence type="ECO:0000313" key="2">
    <source>
        <dbReference type="Proteomes" id="UP000250235"/>
    </source>
</evidence>